<dbReference type="Proteomes" id="UP000074108">
    <property type="component" value="Unassembled WGS sequence"/>
</dbReference>
<evidence type="ECO:0000259" key="1">
    <source>
        <dbReference type="Pfam" id="PF05193"/>
    </source>
</evidence>
<keyword evidence="2" id="KW-0645">Protease</keyword>
<feature type="domain" description="Peptidase M16 C-terminal" evidence="1">
    <location>
        <begin position="185"/>
        <end position="357"/>
    </location>
</feature>
<sequence>MTLTNEVIHKQKGYRLHIVKTEKYKTNTIVWKMKAPLSEDSVTLRGLLPHVLQSSSNAYPTTTKLRSYLDELYGAHFFVDVGKKGEQHVMSFSIELANEKFLKDQTPLLEKAIAFLKEILLQPLLEDGAFHKETVQKEKENQLQRIESIYDDKMRYANSRITEEMFKGEAFSMQPYGIKGKVDAITPRDLFDYYEKAINEDDLDLYIVGDVEESEVIELTNRYIQLPERTGNTRPKGDVASRSNVKEVIDRQPISQGKLNMGYRTFIQFGDQDYYALQVFNGIFGGFSHSKLFANVREKASLAYYAASRLESHKGVMMVMSGIDFPNYNQAVTIINEQLEAMRQGDFSEEDIRQTKAVIINQLLETIDTSRGLVEVLYHNVVSGVDIELTTWIEKIDGTTKDEIVQAAKKVQLDTIYFLTEQEGA</sequence>
<gene>
    <name evidence="2" type="ORF">Q75_06545</name>
</gene>
<dbReference type="OrthoDB" id="9762085at2"/>
<proteinExistence type="predicted"/>
<dbReference type="InterPro" id="IPR011249">
    <property type="entry name" value="Metalloenz_LuxS/M16"/>
</dbReference>
<dbReference type="GO" id="GO:0008233">
    <property type="term" value="F:peptidase activity"/>
    <property type="evidence" value="ECO:0007669"/>
    <property type="project" value="UniProtKB-KW"/>
</dbReference>
<dbReference type="PANTHER" id="PTHR11851:SF186">
    <property type="entry name" value="INACTIVE METALLOPROTEASE YMFF-RELATED"/>
    <property type="match status" value="1"/>
</dbReference>
<dbReference type="InterPro" id="IPR050361">
    <property type="entry name" value="MPP/UQCRC_Complex"/>
</dbReference>
<dbReference type="Gene3D" id="3.30.830.10">
    <property type="entry name" value="Metalloenzyme, LuxS/M16 peptidase-like"/>
    <property type="match status" value="2"/>
</dbReference>
<dbReference type="STRING" id="1150625.Q75_06545"/>
<dbReference type="PANTHER" id="PTHR11851">
    <property type="entry name" value="METALLOPROTEASE"/>
    <property type="match status" value="1"/>
</dbReference>
<name>A0A147K9Y6_9BACI</name>
<protein>
    <submittedName>
        <fullName evidence="2">Zinc protease</fullName>
    </submittedName>
</protein>
<dbReference type="RefSeq" id="WP_059282657.1">
    <property type="nucleotide sequence ID" value="NZ_LDYG01000024.1"/>
</dbReference>
<dbReference type="GO" id="GO:0046872">
    <property type="term" value="F:metal ion binding"/>
    <property type="evidence" value="ECO:0007669"/>
    <property type="project" value="InterPro"/>
</dbReference>
<dbReference type="NCBIfam" id="NF047422">
    <property type="entry name" value="YfmF_fam"/>
    <property type="match status" value="1"/>
</dbReference>
<dbReference type="AlphaFoldDB" id="A0A147K9Y6"/>
<reference evidence="2 3" key="1">
    <citation type="journal article" date="2016" name="Front. Microbiol.">
        <title>Microevolution Analysis of Bacillus coahuilensis Unveils Differences in Phosphorus Acquisition Strategies and Their Regulation.</title>
        <authorList>
            <person name="Gomez-Lunar Z."/>
            <person name="Hernandez-Gonzalez I."/>
            <person name="Rodriguez-Torres M.D."/>
            <person name="Souza V."/>
            <person name="Olmedo-Alvarez G."/>
        </authorList>
    </citation>
    <scope>NUCLEOTIDE SEQUENCE [LARGE SCALE GENOMIC DNA]</scope>
    <source>
        <strain evidence="3">p1.1.43</strain>
    </source>
</reference>
<organism evidence="2 3">
    <name type="scientific">Bacillus coahuilensis p1.1.43</name>
    <dbReference type="NCBI Taxonomy" id="1150625"/>
    <lineage>
        <taxon>Bacteria</taxon>
        <taxon>Bacillati</taxon>
        <taxon>Bacillota</taxon>
        <taxon>Bacilli</taxon>
        <taxon>Bacillales</taxon>
        <taxon>Bacillaceae</taxon>
        <taxon>Bacillus</taxon>
    </lineage>
</organism>
<dbReference type="Pfam" id="PF05193">
    <property type="entry name" value="Peptidase_M16_C"/>
    <property type="match status" value="1"/>
</dbReference>
<evidence type="ECO:0000313" key="2">
    <source>
        <dbReference type="EMBL" id="KUP07181.1"/>
    </source>
</evidence>
<comment type="caution">
    <text evidence="2">The sequence shown here is derived from an EMBL/GenBank/DDBJ whole genome shotgun (WGS) entry which is preliminary data.</text>
</comment>
<keyword evidence="2" id="KW-0378">Hydrolase</keyword>
<dbReference type="PATRIC" id="fig|1150625.3.peg.1370"/>
<dbReference type="InterPro" id="IPR007863">
    <property type="entry name" value="Peptidase_M16_C"/>
</dbReference>
<evidence type="ECO:0000313" key="3">
    <source>
        <dbReference type="Proteomes" id="UP000074108"/>
    </source>
</evidence>
<dbReference type="GO" id="GO:0006508">
    <property type="term" value="P:proteolysis"/>
    <property type="evidence" value="ECO:0007669"/>
    <property type="project" value="UniProtKB-KW"/>
</dbReference>
<dbReference type="EMBL" id="LDYG01000024">
    <property type="protein sequence ID" value="KUP07181.1"/>
    <property type="molecule type" value="Genomic_DNA"/>
</dbReference>
<keyword evidence="3" id="KW-1185">Reference proteome</keyword>
<accession>A0A147K9Y6</accession>
<dbReference type="SUPFAM" id="SSF63411">
    <property type="entry name" value="LuxS/MPP-like metallohydrolase"/>
    <property type="match status" value="2"/>
</dbReference>